<dbReference type="GO" id="GO:0005524">
    <property type="term" value="F:ATP binding"/>
    <property type="evidence" value="ECO:0007669"/>
    <property type="project" value="UniProtKB-KW"/>
</dbReference>
<evidence type="ECO:0000259" key="4">
    <source>
        <dbReference type="PROSITE" id="PS51186"/>
    </source>
</evidence>
<evidence type="ECO:0000313" key="6">
    <source>
        <dbReference type="Proteomes" id="UP000533476"/>
    </source>
</evidence>
<organism evidence="5 6">
    <name type="scientific">Sulfobacillus harzensis</name>
    <dbReference type="NCBI Taxonomy" id="2729629"/>
    <lineage>
        <taxon>Bacteria</taxon>
        <taxon>Bacillati</taxon>
        <taxon>Bacillota</taxon>
        <taxon>Clostridia</taxon>
        <taxon>Eubacteriales</taxon>
        <taxon>Clostridiales Family XVII. Incertae Sedis</taxon>
        <taxon>Sulfobacillus</taxon>
    </lineage>
</organism>
<dbReference type="InterPro" id="IPR032875">
    <property type="entry name" value="Succ_CoA_lig_flav_dom"/>
</dbReference>
<proteinExistence type="predicted"/>
<dbReference type="SUPFAM" id="SSF51735">
    <property type="entry name" value="NAD(P)-binding Rossmann-fold domains"/>
    <property type="match status" value="1"/>
</dbReference>
<dbReference type="InterPro" id="IPR016102">
    <property type="entry name" value="Succinyl-CoA_synth-like"/>
</dbReference>
<name>A0A7Y0L108_9FIRM</name>
<dbReference type="EMBL" id="JABBVZ010000006">
    <property type="protein sequence ID" value="NMP21297.1"/>
    <property type="molecule type" value="Genomic_DNA"/>
</dbReference>
<keyword evidence="5" id="KW-0808">Transferase</keyword>
<evidence type="ECO:0000256" key="2">
    <source>
        <dbReference type="ARBA" id="ARBA00022741"/>
    </source>
</evidence>
<gene>
    <name evidence="5" type="ORF">HIJ39_02865</name>
</gene>
<protein>
    <submittedName>
        <fullName evidence="5">GNAT family N-acetyltransferase</fullName>
    </submittedName>
</protein>
<keyword evidence="6" id="KW-1185">Reference proteome</keyword>
<dbReference type="AlphaFoldDB" id="A0A7Y0L108"/>
<evidence type="ECO:0000256" key="3">
    <source>
        <dbReference type="ARBA" id="ARBA00022840"/>
    </source>
</evidence>
<dbReference type="InterPro" id="IPR003781">
    <property type="entry name" value="CoA-bd"/>
</dbReference>
<evidence type="ECO:0000313" key="5">
    <source>
        <dbReference type="EMBL" id="NMP21297.1"/>
    </source>
</evidence>
<dbReference type="RefSeq" id="WP_169096509.1">
    <property type="nucleotide sequence ID" value="NZ_JABBVZ010000006.1"/>
</dbReference>
<dbReference type="GO" id="GO:0016874">
    <property type="term" value="F:ligase activity"/>
    <property type="evidence" value="ECO:0007669"/>
    <property type="project" value="UniProtKB-KW"/>
</dbReference>
<dbReference type="Gene3D" id="3.40.50.720">
    <property type="entry name" value="NAD(P)-binding Rossmann-like Domain"/>
    <property type="match status" value="1"/>
</dbReference>
<dbReference type="Pfam" id="PF13607">
    <property type="entry name" value="Succ_CoA_lig"/>
    <property type="match status" value="1"/>
</dbReference>
<evidence type="ECO:0000256" key="1">
    <source>
        <dbReference type="ARBA" id="ARBA00022598"/>
    </source>
</evidence>
<dbReference type="SMART" id="SM00881">
    <property type="entry name" value="CoA_binding"/>
    <property type="match status" value="1"/>
</dbReference>
<dbReference type="SUPFAM" id="SSF55729">
    <property type="entry name" value="Acyl-CoA N-acyltransferases (Nat)"/>
    <property type="match status" value="1"/>
</dbReference>
<dbReference type="PANTHER" id="PTHR43334">
    <property type="entry name" value="ACETATE--COA LIGASE [ADP-FORMING]"/>
    <property type="match status" value="1"/>
</dbReference>
<dbReference type="InterPro" id="IPR051538">
    <property type="entry name" value="Acyl-CoA_Synth/Transferase"/>
</dbReference>
<dbReference type="PROSITE" id="PS51186">
    <property type="entry name" value="GNAT"/>
    <property type="match status" value="1"/>
</dbReference>
<dbReference type="Gene3D" id="3.40.630.30">
    <property type="match status" value="1"/>
</dbReference>
<sequence>MRVILRDGRVAELRPPELTDSERARLYDLFRRASPDSLYFRFFHVVAEVSDRELDRMMRVQPGESYALVADGGDALLAIGNYARLDEHTAEVAFFVDDRLQQRGVGTLLLEHLAEVAWREGFRQFKAFVLNDNHRMLRVFRSSGFAVTQAWKDGMLELTLPLIQTDRQRSLIAVREKLASAASLKPFFRPRTIAVVGASRDDERLGHQLLRHVIDGGFQGTVYPVNREAASVLSIHAYPRIADIPEPVDLALLVVPASSLLTVINDAIHSGVGGVLITTSGLGETTDGHELEQIIVTKLRQAGIRLIGPNSMGIVNTESALRMNASFAPRLPRAGRLAVASHSGALGVAIMNYADRLGLGISSFVSLGNKSDVSVNDLLQYWEDDPDTDAIMLYMESFGNPAKFSRITRRLARQKPILAVKSVRTASSREIEGLVTDEVDGPVDALFHQSGIIRADTLDELFDVAAILTSQPRPRGPRIGLVTNSAAGTHLAEDAVHTLGLDLVAVTDVGFSGLADAYQEAIASALQRTDLDGLMLLFVPVNSTETEMVLARIEDTLTGYFAQTANPIPVFANVMLADPLGDRFLNAGPRRVPLFPFPETALRAYRRVLDYSRYLAQPIGRILDLSGADSITARDLIRQAMGLQKEVSLAGESLLPVLRAMGINPVLNENLESSLAVSVLPDDLFGPMIVVRSQGIRGRIRLLPLTDQDADRLIPVDLRDTEQTVFRDLVLRVARLVEDCPEILRLELGSVAWQGDTLIVGHGRMVARQPGFPSP</sequence>
<feature type="domain" description="N-acetyltransferase" evidence="4">
    <location>
        <begin position="11"/>
        <end position="167"/>
    </location>
</feature>
<dbReference type="SUPFAM" id="SSF52210">
    <property type="entry name" value="Succinyl-CoA synthetase domains"/>
    <property type="match status" value="2"/>
</dbReference>
<dbReference type="CDD" id="cd04301">
    <property type="entry name" value="NAT_SF"/>
    <property type="match status" value="1"/>
</dbReference>
<dbReference type="InterPro" id="IPR016181">
    <property type="entry name" value="Acyl_CoA_acyltransferase"/>
</dbReference>
<dbReference type="InterPro" id="IPR036291">
    <property type="entry name" value="NAD(P)-bd_dom_sf"/>
</dbReference>
<dbReference type="Pfam" id="PF00583">
    <property type="entry name" value="Acetyltransf_1"/>
    <property type="match status" value="1"/>
</dbReference>
<dbReference type="GO" id="GO:0016747">
    <property type="term" value="F:acyltransferase activity, transferring groups other than amino-acyl groups"/>
    <property type="evidence" value="ECO:0007669"/>
    <property type="project" value="InterPro"/>
</dbReference>
<dbReference type="Pfam" id="PF13380">
    <property type="entry name" value="CoA_binding_2"/>
    <property type="match status" value="1"/>
</dbReference>
<keyword evidence="1" id="KW-0436">Ligase</keyword>
<dbReference type="Proteomes" id="UP000533476">
    <property type="component" value="Unassembled WGS sequence"/>
</dbReference>
<comment type="caution">
    <text evidence="5">The sequence shown here is derived from an EMBL/GenBank/DDBJ whole genome shotgun (WGS) entry which is preliminary data.</text>
</comment>
<dbReference type="PANTHER" id="PTHR43334:SF1">
    <property type="entry name" value="3-HYDROXYPROPIONATE--COA LIGASE [ADP-FORMING]"/>
    <property type="match status" value="1"/>
</dbReference>
<accession>A0A7Y0L108</accession>
<reference evidence="5 6" key="1">
    <citation type="submission" date="2020-04" db="EMBL/GenBank/DDBJ databases">
        <authorList>
            <person name="Zhang R."/>
            <person name="Schippers A."/>
        </authorList>
    </citation>
    <scope>NUCLEOTIDE SEQUENCE [LARGE SCALE GENOMIC DNA]</scope>
    <source>
        <strain evidence="5 6">DSM 109850</strain>
    </source>
</reference>
<keyword evidence="3" id="KW-0067">ATP-binding</keyword>
<keyword evidence="2" id="KW-0547">Nucleotide-binding</keyword>
<dbReference type="InterPro" id="IPR000182">
    <property type="entry name" value="GNAT_dom"/>
</dbReference>
<dbReference type="Gene3D" id="3.40.50.261">
    <property type="entry name" value="Succinyl-CoA synthetase domains"/>
    <property type="match status" value="2"/>
</dbReference>